<sequence>MNIDLSLIQKAIRHYEEEGVVLAKVPYLVDPDIMAFTCPPGVIDKRLTHSDGKQYVASAEQSFLQLEKEGKLEELPPSMMALTPCYRDESVLDDVHLNIFLKLEIFHYNPQEPRGINWAYFWAECMQSFFAEEGVWTHIVATEEGYDVLTKSGLELGSFGYRTSPKGVQYVYATGLAEPRASIAIGEENG</sequence>
<organism evidence="1 2">
    <name type="scientific">Erwinia phage Hena1</name>
    <dbReference type="NCBI Taxonomy" id="2678601"/>
    <lineage>
        <taxon>Viruses</taxon>
        <taxon>Duplodnaviria</taxon>
        <taxon>Heunggongvirae</taxon>
        <taxon>Uroviricota</taxon>
        <taxon>Caudoviricetes</taxon>
        <taxon>Vequintavirinae</taxon>
        <taxon>Henunavirus</taxon>
        <taxon>Henunavirus hena1</taxon>
    </lineage>
</organism>
<protein>
    <submittedName>
        <fullName evidence="1">Uncharacterized protein</fullName>
    </submittedName>
</protein>
<reference evidence="1 2" key="1">
    <citation type="submission" date="2019-11" db="EMBL/GenBank/DDBJ databases">
        <title>Characterization of a new Erwinia amylovora bacteriophage.</title>
        <authorList>
            <person name="Valentovich L.N."/>
            <person name="Akhremchuk A.E."/>
            <person name="Besarab N.V."/>
            <person name="Lagonenko A.L."/>
        </authorList>
    </citation>
    <scope>NUCLEOTIDE SEQUENCE [LARGE SCALE GENOMIC DNA]</scope>
</reference>
<dbReference type="SUPFAM" id="SSF55681">
    <property type="entry name" value="Class II aaRS and biotin synthetases"/>
    <property type="match status" value="1"/>
</dbReference>
<evidence type="ECO:0000313" key="1">
    <source>
        <dbReference type="EMBL" id="QGZ16333.1"/>
    </source>
</evidence>
<keyword evidence="2" id="KW-1185">Reference proteome</keyword>
<dbReference type="InterPro" id="IPR045864">
    <property type="entry name" value="aa-tRNA-synth_II/BPL/LPL"/>
</dbReference>
<dbReference type="Proteomes" id="UP000433183">
    <property type="component" value="Segment"/>
</dbReference>
<proteinExistence type="predicted"/>
<dbReference type="EMBL" id="MN732867">
    <property type="protein sequence ID" value="QGZ16333.1"/>
    <property type="molecule type" value="Genomic_DNA"/>
</dbReference>
<name>A0A6B9J9T8_9CAUD</name>
<gene>
    <name evidence="1" type="ORF">Hena1_01830</name>
</gene>
<evidence type="ECO:0000313" key="2">
    <source>
        <dbReference type="Proteomes" id="UP000433183"/>
    </source>
</evidence>
<accession>A0A6B9J9T8</accession>